<dbReference type="InterPro" id="IPR050643">
    <property type="entry name" value="Periplasmic_pilus_chap"/>
</dbReference>
<keyword evidence="10" id="KW-1185">Reference proteome</keyword>
<comment type="subcellular location">
    <subcellularLocation>
        <location evidence="1">Periplasm</location>
    </subcellularLocation>
</comment>
<organism evidence="8 10">
    <name type="scientific">Budvicia aquatica</name>
    <dbReference type="NCBI Taxonomy" id="82979"/>
    <lineage>
        <taxon>Bacteria</taxon>
        <taxon>Pseudomonadati</taxon>
        <taxon>Pseudomonadota</taxon>
        <taxon>Gammaproteobacteria</taxon>
        <taxon>Enterobacterales</taxon>
        <taxon>Budviciaceae</taxon>
        <taxon>Budvicia</taxon>
    </lineage>
</organism>
<evidence type="ECO:0000313" key="10">
    <source>
        <dbReference type="Proteomes" id="UP000224974"/>
    </source>
</evidence>
<dbReference type="AlphaFoldDB" id="A0A2C6CNA6"/>
<dbReference type="InterPro" id="IPR016147">
    <property type="entry name" value="Pili_assmbl_chaperone_N"/>
</dbReference>
<dbReference type="STRING" id="1111728.GCA_000427805_02637"/>
<evidence type="ECO:0000256" key="4">
    <source>
        <dbReference type="ARBA" id="ARBA00022764"/>
    </source>
</evidence>
<gene>
    <name evidence="9" type="primary">focC_2</name>
    <name evidence="8" type="ORF">CRN84_01660</name>
    <name evidence="9" type="ORF">NCTC12282_00825</name>
</gene>
<dbReference type="InterPro" id="IPR016148">
    <property type="entry name" value="Pili_assmbl_chaperone_C"/>
</dbReference>
<dbReference type="InterPro" id="IPR001829">
    <property type="entry name" value="Pili_assmbl_chaperone_bac"/>
</dbReference>
<dbReference type="Pfam" id="PF00345">
    <property type="entry name" value="PapD_N"/>
    <property type="match status" value="1"/>
</dbReference>
<dbReference type="PRINTS" id="PR00969">
    <property type="entry name" value="CHAPERONPILI"/>
</dbReference>
<name>A0A2C6CNA6_9GAMM</name>
<evidence type="ECO:0000256" key="3">
    <source>
        <dbReference type="ARBA" id="ARBA00022729"/>
    </source>
</evidence>
<protein>
    <submittedName>
        <fullName evidence="9">Chaperone protein focC</fullName>
    </submittedName>
    <submittedName>
        <fullName evidence="8">Molecular chaperone</fullName>
    </submittedName>
</protein>
<dbReference type="PANTHER" id="PTHR30251:SF2">
    <property type="entry name" value="FIMBRIAL CHAPERONE YADV-RELATED"/>
    <property type="match status" value="1"/>
</dbReference>
<dbReference type="SUPFAM" id="SSF49354">
    <property type="entry name" value="PapD-like"/>
    <property type="match status" value="1"/>
</dbReference>
<dbReference type="Pfam" id="PF02753">
    <property type="entry name" value="PapD_C"/>
    <property type="match status" value="1"/>
</dbReference>
<reference evidence="10" key="1">
    <citation type="submission" date="2017-09" db="EMBL/GenBank/DDBJ databases">
        <title>FDA dAtabase for Regulatory Grade micrObial Sequences (FDA-ARGOS): Supporting development and validation of Infectious Disease Dx tests.</title>
        <authorList>
            <person name="Minogue T."/>
            <person name="Wolcott M."/>
            <person name="Wasieloski L."/>
            <person name="Aguilar W."/>
            <person name="Moore D."/>
            <person name="Tallon L."/>
            <person name="Sadzewicz L."/>
            <person name="Ott S."/>
            <person name="Zhao X."/>
            <person name="Nagaraj S."/>
            <person name="Vavikolanu K."/>
            <person name="Aluvathingal J."/>
            <person name="Nadendla S."/>
            <person name="Sichtig H."/>
        </authorList>
    </citation>
    <scope>NUCLEOTIDE SEQUENCE [LARGE SCALE GENOMIC DNA]</scope>
    <source>
        <strain evidence="10">FDAARGOS_387</strain>
    </source>
</reference>
<dbReference type="PANTHER" id="PTHR30251">
    <property type="entry name" value="PILUS ASSEMBLY CHAPERONE"/>
    <property type="match status" value="1"/>
</dbReference>
<dbReference type="EMBL" id="PDDX01000001">
    <property type="protein sequence ID" value="PHI28139.1"/>
    <property type="molecule type" value="Genomic_DNA"/>
</dbReference>
<dbReference type="InterPro" id="IPR013783">
    <property type="entry name" value="Ig-like_fold"/>
</dbReference>
<keyword evidence="3" id="KW-0732">Signal</keyword>
<dbReference type="EMBL" id="CAADJA010000002">
    <property type="protein sequence ID" value="VFS45938.1"/>
    <property type="molecule type" value="Genomic_DNA"/>
</dbReference>
<dbReference type="Proteomes" id="UP000224974">
    <property type="component" value="Unassembled WGS sequence"/>
</dbReference>
<reference evidence="9 11" key="3">
    <citation type="submission" date="2019-03" db="EMBL/GenBank/DDBJ databases">
        <authorList>
            <consortium name="Pathogen Informatics"/>
        </authorList>
    </citation>
    <scope>NUCLEOTIDE SEQUENCE [LARGE SCALE GENOMIC DNA]</scope>
    <source>
        <strain evidence="9 11">NCTC12282</strain>
    </source>
</reference>
<dbReference type="InterPro" id="IPR008962">
    <property type="entry name" value="PapD-like_sf"/>
</dbReference>
<feature type="domain" description="Pili assembly chaperone C-terminal" evidence="7">
    <location>
        <begin position="172"/>
        <end position="231"/>
    </location>
</feature>
<accession>A0A2C6CNA6</accession>
<evidence type="ECO:0000313" key="9">
    <source>
        <dbReference type="EMBL" id="VFS45938.1"/>
    </source>
</evidence>
<dbReference type="SUPFAM" id="SSF49584">
    <property type="entry name" value="Periplasmic chaperone C-domain"/>
    <property type="match status" value="1"/>
</dbReference>
<evidence type="ECO:0000259" key="7">
    <source>
        <dbReference type="Pfam" id="PF02753"/>
    </source>
</evidence>
<keyword evidence="4" id="KW-0574">Periplasm</keyword>
<evidence type="ECO:0000256" key="5">
    <source>
        <dbReference type="ARBA" id="ARBA00023186"/>
    </source>
</evidence>
<dbReference type="Proteomes" id="UP000373449">
    <property type="component" value="Unassembled WGS sequence"/>
</dbReference>
<evidence type="ECO:0000256" key="1">
    <source>
        <dbReference type="ARBA" id="ARBA00004418"/>
    </source>
</evidence>
<feature type="domain" description="Pili assembly chaperone N-terminal" evidence="6">
    <location>
        <begin position="28"/>
        <end position="150"/>
    </location>
</feature>
<evidence type="ECO:0000256" key="2">
    <source>
        <dbReference type="ARBA" id="ARBA00007399"/>
    </source>
</evidence>
<dbReference type="OrthoDB" id="9131059at2"/>
<proteinExistence type="inferred from homology"/>
<keyword evidence="5" id="KW-0143">Chaperone</keyword>
<reference evidence="8" key="2">
    <citation type="submission" date="2017-09" db="EMBL/GenBank/DDBJ databases">
        <title>FDA dAtabase for Regulatory Grade micrObial Sequences (FDA-ARGOS): Supporting development and validation of Infectious Disease Dx tests.</title>
        <authorList>
            <person name="Minogue T."/>
            <person name="Wolcott M."/>
            <person name="Wasieloski L."/>
            <person name="Aguilar W."/>
            <person name="Moore D."/>
            <person name="Tallon L.J."/>
            <person name="Sadzewicz L."/>
            <person name="Ott S."/>
            <person name="Zhao X."/>
            <person name="Nagaraj S."/>
            <person name="Vavikolanu K."/>
            <person name="Aluvathingal J."/>
            <person name="Nadendla S."/>
            <person name="Sichtig H."/>
        </authorList>
    </citation>
    <scope>NUCLEOTIDE SEQUENCE</scope>
    <source>
        <strain evidence="8">FDAARGOS_387</strain>
    </source>
</reference>
<dbReference type="InterPro" id="IPR036316">
    <property type="entry name" value="Pili_assmbl_chap_C_dom_sf"/>
</dbReference>
<evidence type="ECO:0000259" key="6">
    <source>
        <dbReference type="Pfam" id="PF00345"/>
    </source>
</evidence>
<evidence type="ECO:0000313" key="8">
    <source>
        <dbReference type="EMBL" id="PHI28139.1"/>
    </source>
</evidence>
<dbReference type="Gene3D" id="2.60.40.10">
    <property type="entry name" value="Immunoglobulins"/>
    <property type="match status" value="2"/>
</dbReference>
<dbReference type="GO" id="GO:0071555">
    <property type="term" value="P:cell wall organization"/>
    <property type="evidence" value="ECO:0007669"/>
    <property type="project" value="InterPro"/>
</dbReference>
<comment type="similarity">
    <text evidence="2">Belongs to the periplasmic pilus chaperone family.</text>
</comment>
<dbReference type="GO" id="GO:0030288">
    <property type="term" value="C:outer membrane-bounded periplasmic space"/>
    <property type="evidence" value="ECO:0007669"/>
    <property type="project" value="InterPro"/>
</dbReference>
<sequence length="238" mass="25841">MLFKNKLSQIILFLFVGVISISQSFAAGVGINATRVIFNEGSTSAPVVIRNSSSDDSYLIQSYMTNDRQQNNSVPFEVLPPMFRLQPDSRSEVRIVEKVNGLPKDRESVFYLHVRAIPASSASTESKANSGVIKIALESAIKVFYRPKGLSSSAQQAQSGLIFESAAGGLKVKNPSPYYISLSKLSVGNKAIPLSLEKNNAMLAPFSELFYATPVNKGNVSWSTINDLGGFDAHSQKL</sequence>
<dbReference type="RefSeq" id="WP_029093334.1">
    <property type="nucleotide sequence ID" value="NZ_CAADJA010000002.1"/>
</dbReference>
<evidence type="ECO:0000313" key="11">
    <source>
        <dbReference type="Proteomes" id="UP000373449"/>
    </source>
</evidence>